<protein>
    <recommendedName>
        <fullName evidence="3">Thioredoxin domain-containing protein</fullName>
    </recommendedName>
</protein>
<dbReference type="PROSITE" id="PS00194">
    <property type="entry name" value="THIOREDOXIN_1"/>
    <property type="match status" value="1"/>
</dbReference>
<evidence type="ECO:0000256" key="1">
    <source>
        <dbReference type="SAM" id="Phobius"/>
    </source>
</evidence>
<comment type="caution">
    <text evidence="4">The sequence shown here is derived from an EMBL/GenBank/DDBJ whole genome shotgun (WGS) entry which is preliminary data.</text>
</comment>
<feature type="chain" id="PRO_5019553450" description="Thioredoxin domain-containing protein" evidence="2">
    <location>
        <begin position="29"/>
        <end position="534"/>
    </location>
</feature>
<dbReference type="GO" id="GO:0015035">
    <property type="term" value="F:protein-disulfide reductase activity"/>
    <property type="evidence" value="ECO:0007669"/>
    <property type="project" value="TreeGrafter"/>
</dbReference>
<dbReference type="GO" id="GO:0005788">
    <property type="term" value="C:endoplasmic reticulum lumen"/>
    <property type="evidence" value="ECO:0007669"/>
    <property type="project" value="TreeGrafter"/>
</dbReference>
<accession>A0A422N9H3</accession>
<keyword evidence="1" id="KW-0472">Membrane</keyword>
<dbReference type="InterPro" id="IPR017937">
    <property type="entry name" value="Thioredoxin_CS"/>
</dbReference>
<feature type="signal peptide" evidence="2">
    <location>
        <begin position="1"/>
        <end position="28"/>
    </location>
</feature>
<dbReference type="CDD" id="cd02961">
    <property type="entry name" value="PDI_a_family"/>
    <property type="match status" value="1"/>
</dbReference>
<evidence type="ECO:0000313" key="5">
    <source>
        <dbReference type="Proteomes" id="UP000283634"/>
    </source>
</evidence>
<feature type="domain" description="Thioredoxin" evidence="3">
    <location>
        <begin position="24"/>
        <end position="160"/>
    </location>
</feature>
<dbReference type="GO" id="GO:0034976">
    <property type="term" value="P:response to endoplasmic reticulum stress"/>
    <property type="evidence" value="ECO:0007669"/>
    <property type="project" value="TreeGrafter"/>
</dbReference>
<dbReference type="InterPro" id="IPR013766">
    <property type="entry name" value="Thioredoxin_domain"/>
</dbReference>
<dbReference type="SUPFAM" id="SSF52833">
    <property type="entry name" value="Thioredoxin-like"/>
    <property type="match status" value="1"/>
</dbReference>
<evidence type="ECO:0000313" key="4">
    <source>
        <dbReference type="EMBL" id="RNF02138.1"/>
    </source>
</evidence>
<keyword evidence="2" id="KW-0732">Signal</keyword>
<dbReference type="RefSeq" id="XP_029236733.1">
    <property type="nucleotide sequence ID" value="XM_029383405.1"/>
</dbReference>
<proteinExistence type="predicted"/>
<dbReference type="Gene3D" id="3.40.30.10">
    <property type="entry name" value="Glutaredoxin"/>
    <property type="match status" value="1"/>
</dbReference>
<dbReference type="PANTHER" id="PTHR45815:SF3">
    <property type="entry name" value="PROTEIN DISULFIDE-ISOMERASE A6"/>
    <property type="match status" value="1"/>
</dbReference>
<dbReference type="OMA" id="IDTKRDR"/>
<reference evidence="4 5" key="1">
    <citation type="journal article" date="2018" name="BMC Genomics">
        <title>Genomic comparison of Trypanosoma conorhini and Trypanosoma rangeli to Trypanosoma cruzi strains of high and low virulence.</title>
        <authorList>
            <person name="Bradwell K.R."/>
            <person name="Koparde V.N."/>
            <person name="Matveyev A.V."/>
            <person name="Serrano M.G."/>
            <person name="Alves J.M."/>
            <person name="Parikh H."/>
            <person name="Huang B."/>
            <person name="Lee V."/>
            <person name="Espinosa-Alvarez O."/>
            <person name="Ortiz P.A."/>
            <person name="Costa-Martins A.G."/>
            <person name="Teixeira M.M."/>
            <person name="Buck G.A."/>
        </authorList>
    </citation>
    <scope>NUCLEOTIDE SEQUENCE [LARGE SCALE GENOMIC DNA]</scope>
    <source>
        <strain evidence="4 5">AM80</strain>
    </source>
</reference>
<dbReference type="AlphaFoldDB" id="A0A422N9H3"/>
<gene>
    <name evidence="4" type="ORF">TraAM80_06563</name>
</gene>
<name>A0A422N9H3_TRYRA</name>
<dbReference type="Proteomes" id="UP000283634">
    <property type="component" value="Unassembled WGS sequence"/>
</dbReference>
<organism evidence="4 5">
    <name type="scientific">Trypanosoma rangeli</name>
    <dbReference type="NCBI Taxonomy" id="5698"/>
    <lineage>
        <taxon>Eukaryota</taxon>
        <taxon>Discoba</taxon>
        <taxon>Euglenozoa</taxon>
        <taxon>Kinetoplastea</taxon>
        <taxon>Metakinetoplastina</taxon>
        <taxon>Trypanosomatida</taxon>
        <taxon>Trypanosomatidae</taxon>
        <taxon>Trypanosoma</taxon>
        <taxon>Herpetosoma</taxon>
    </lineage>
</organism>
<keyword evidence="5" id="KW-1185">Reference proteome</keyword>
<dbReference type="InterPro" id="IPR036249">
    <property type="entry name" value="Thioredoxin-like_sf"/>
</dbReference>
<keyword evidence="1" id="KW-0812">Transmembrane</keyword>
<dbReference type="Pfam" id="PF00085">
    <property type="entry name" value="Thioredoxin"/>
    <property type="match status" value="1"/>
</dbReference>
<dbReference type="PANTHER" id="PTHR45815">
    <property type="entry name" value="PROTEIN DISULFIDE-ISOMERASE A6"/>
    <property type="match status" value="1"/>
</dbReference>
<sequence>MMMMPMTASRVGTCRLLLLLLIAASVIAVPSHARLEDLDTDARDDVMELSSEGFDVTVFPSGEKQRKQPWFILFYAPWCAHCKTLLPQFANSSRLLSESGTPHAQFAVVNAVKHRELAARFDVHEYPTFIYTTGKQDRWHRFHGGHSMDSFVQFGIYLQRSVEAGSFADVVSNPLHFHQVEAQMADGRVPMFVYVPAKGTSVSGPRRAEARDAQWNIAVDAVASLGNIRFGVIYGDDVPADWETRGSRTYAAVIEAGRSCKGTGPDGEVFIVCTDAYRRPRCYEGGSWFVDPDKGEGAAKAVGAYTIHPSFEAFVTQHGFRAVEEMTQGLFSVISGLNHHYVGLIVTDGPLAQTDTTMMPVLRAVVQDRNEARALAAGGEEPRHRISLAHADGRSRSVWRMRYHIEPEELPAVVVVDPRRDKVYRLRRHTPHFEGIKTQLPWRLDGEQQKIIATFLDDVEKGKAVGEKMTLIGDVAEYLLRLPGMEFVHEMLGYEDALLITIVFALSFFGFLLFLAFVVEPIMEKRTAAHAKTD</sequence>
<feature type="transmembrane region" description="Helical" evidence="1">
    <location>
        <begin position="497"/>
        <end position="519"/>
    </location>
</feature>
<dbReference type="PROSITE" id="PS51352">
    <property type="entry name" value="THIOREDOXIN_2"/>
    <property type="match status" value="1"/>
</dbReference>
<dbReference type="OrthoDB" id="74910at2759"/>
<dbReference type="GeneID" id="40330496"/>
<evidence type="ECO:0000256" key="2">
    <source>
        <dbReference type="SAM" id="SignalP"/>
    </source>
</evidence>
<keyword evidence="1" id="KW-1133">Transmembrane helix</keyword>
<evidence type="ECO:0000259" key="3">
    <source>
        <dbReference type="PROSITE" id="PS51352"/>
    </source>
</evidence>
<dbReference type="VEuPathDB" id="TriTrypDB:TRSC58_00508"/>
<dbReference type="EMBL" id="MKGL01000244">
    <property type="protein sequence ID" value="RNF02138.1"/>
    <property type="molecule type" value="Genomic_DNA"/>
</dbReference>